<feature type="compositionally biased region" description="Polar residues" evidence="1">
    <location>
        <begin position="424"/>
        <end position="435"/>
    </location>
</feature>
<feature type="compositionally biased region" description="Polar residues" evidence="1">
    <location>
        <begin position="510"/>
        <end position="520"/>
    </location>
</feature>
<comment type="caution">
    <text evidence="2">The sequence shown here is derived from an EMBL/GenBank/DDBJ whole genome shotgun (WGS) entry which is preliminary data.</text>
</comment>
<evidence type="ECO:0008006" key="4">
    <source>
        <dbReference type="Google" id="ProtNLM"/>
    </source>
</evidence>
<dbReference type="PANTHER" id="PTHR22774:SF15">
    <property type="entry name" value="BRIDGE-LIKE LIPID TRANSFER PROTEIN FAMILY MEMBER 3A"/>
    <property type="match status" value="1"/>
</dbReference>
<dbReference type="Proteomes" id="UP001460270">
    <property type="component" value="Unassembled WGS sequence"/>
</dbReference>
<feature type="region of interest" description="Disordered" evidence="1">
    <location>
        <begin position="575"/>
        <end position="603"/>
    </location>
</feature>
<feature type="region of interest" description="Disordered" evidence="1">
    <location>
        <begin position="410"/>
        <end position="435"/>
    </location>
</feature>
<dbReference type="Pfam" id="PF24917">
    <property type="entry name" value="BLTP3A_B"/>
    <property type="match status" value="4"/>
</dbReference>
<reference evidence="3" key="1">
    <citation type="submission" date="2024-04" db="EMBL/GenBank/DDBJ databases">
        <title>Salinicola lusitanus LLJ914,a marine bacterium isolated from the Okinawa Trough.</title>
        <authorList>
            <person name="Li J."/>
        </authorList>
    </citation>
    <scope>NUCLEOTIDE SEQUENCE [LARGE SCALE GENOMIC DNA]</scope>
</reference>
<dbReference type="PANTHER" id="PTHR22774">
    <property type="entry name" value="CHOREIN N-TERMINAL DOMAIN-CONTAINING PROTEIN"/>
    <property type="match status" value="1"/>
</dbReference>
<evidence type="ECO:0000256" key="1">
    <source>
        <dbReference type="SAM" id="MobiDB-lite"/>
    </source>
</evidence>
<feature type="compositionally biased region" description="Polar residues" evidence="1">
    <location>
        <begin position="788"/>
        <end position="815"/>
    </location>
</feature>
<name>A0AAW0MF47_9GOBI</name>
<feature type="compositionally biased region" description="Low complexity" evidence="1">
    <location>
        <begin position="350"/>
        <end position="363"/>
    </location>
</feature>
<dbReference type="EMBL" id="JBBPFD010000530">
    <property type="protein sequence ID" value="KAK7878405.1"/>
    <property type="molecule type" value="Genomic_DNA"/>
</dbReference>
<dbReference type="InterPro" id="IPR026728">
    <property type="entry name" value="BLTP3A/B"/>
</dbReference>
<feature type="compositionally biased region" description="Low complexity" evidence="1">
    <location>
        <begin position="494"/>
        <end position="507"/>
    </location>
</feature>
<organism evidence="2 3">
    <name type="scientific">Mugilogobius chulae</name>
    <name type="common">yellowstripe goby</name>
    <dbReference type="NCBI Taxonomy" id="88201"/>
    <lineage>
        <taxon>Eukaryota</taxon>
        <taxon>Metazoa</taxon>
        <taxon>Chordata</taxon>
        <taxon>Craniata</taxon>
        <taxon>Vertebrata</taxon>
        <taxon>Euteleostomi</taxon>
        <taxon>Actinopterygii</taxon>
        <taxon>Neopterygii</taxon>
        <taxon>Teleostei</taxon>
        <taxon>Neoteleostei</taxon>
        <taxon>Acanthomorphata</taxon>
        <taxon>Gobiaria</taxon>
        <taxon>Gobiiformes</taxon>
        <taxon>Gobioidei</taxon>
        <taxon>Gobiidae</taxon>
        <taxon>Gobionellinae</taxon>
        <taxon>Mugilogobius</taxon>
    </lineage>
</organism>
<proteinExistence type="predicted"/>
<keyword evidence="3" id="KW-1185">Reference proteome</keyword>
<gene>
    <name evidence="2" type="ORF">WMY93_031035</name>
</gene>
<feature type="region of interest" description="Disordered" evidence="1">
    <location>
        <begin position="334"/>
        <end position="392"/>
    </location>
</feature>
<evidence type="ECO:0000313" key="3">
    <source>
        <dbReference type="Proteomes" id="UP001460270"/>
    </source>
</evidence>
<feature type="region of interest" description="Disordered" evidence="1">
    <location>
        <begin position="786"/>
        <end position="818"/>
    </location>
</feature>
<feature type="region of interest" description="Disordered" evidence="1">
    <location>
        <begin position="487"/>
        <end position="524"/>
    </location>
</feature>
<protein>
    <recommendedName>
        <fullName evidence="4">UHRF1 binding protein 1</fullName>
    </recommendedName>
</protein>
<dbReference type="AlphaFoldDB" id="A0AAW0MF47"/>
<sequence length="847" mass="92296">MQVLKTVYGKSSVSTRGRQNKRTQSFICCNRKTLHLADNIPGIHLQFTEYYFPDNSNLEVPTSSLYAQLNGLQLCVDPGSVLWINVFSRGLLHTLDQVKAFYHLQDSSKTEEHVDIRVDAAQLKVVIPLDSSILDHPERPQSLSVVMPQMAVSNTRHCPHGTRADLSSIYNNFTTSQFFKSSDHTNQTAFFAAFRSKTAEVQDVWCLSLSRVTLGFDGARRSPKGRTQPFVEPLTVSLWMCRPRAFSSECEEQNEGDAFASFHFLVHAITPVKMWLNHYQYVALLRMKDALARLGAELGRETKEVKKVKEDKVDALTACFSVLLDSVEVGLLLPPVSSEPEPEVPHTPETDSPSISESDLSPSHHIPDLVPEENGISSVSTGDAGLDQDEQDGVVEEACEAVEEGLQEDGLDTHTPALSPVLSPVQSPTLSREPSTFSLEGELSSAINVTKDVTKDALSASLDLTKGAFSMTKDAFSMLSRGSGMSKLFSPAKEPAQQSEQSSPAPSLRSMKQSPSQHSFDSAILDGSLPDENLSVDSDLSDGFVVLMLKANVFFLFFFLFTESGVESMRLNNTSVNPGSRGSPAPGTDGGSSADLSSSLSQSTEDVSQDMASAIVLVLSGLACIMEAKGDDQIVVAEAQNFVPVQLGNVRSSDIQAGLVQIPIGVLQKQNKLRKVPAITLRTEMLASVMEHAADCVSFMNMSLKDCHLELLSSTVANIGPFLEDEFAVDSQPVKLHMNNITFTIKDDGPRIYPTAPQPVPSTFVVDQLLLERGDDGILRFKAENTELKSTTNAPKAGSNQDSAPQQNQNETSGDGLSDVQAALTQALSERDRLLLEVRKYDPTFTL</sequence>
<accession>A0AAW0MF47</accession>
<feature type="compositionally biased region" description="Low complexity" evidence="1">
    <location>
        <begin position="591"/>
        <end position="603"/>
    </location>
</feature>
<evidence type="ECO:0000313" key="2">
    <source>
        <dbReference type="EMBL" id="KAK7878405.1"/>
    </source>
</evidence>